<dbReference type="Pfam" id="PF08665">
    <property type="entry name" value="PglZ"/>
    <property type="match status" value="1"/>
</dbReference>
<keyword evidence="2" id="KW-1185">Reference proteome</keyword>
<organism evidence="1 2">
    <name type="scientific">Clostridium bornimense</name>
    <dbReference type="NCBI Taxonomy" id="1216932"/>
    <lineage>
        <taxon>Bacteria</taxon>
        <taxon>Bacillati</taxon>
        <taxon>Bacillota</taxon>
        <taxon>Clostridia</taxon>
        <taxon>Eubacteriales</taxon>
        <taxon>Clostridiaceae</taxon>
        <taxon>Clostridium</taxon>
    </lineage>
</organism>
<dbReference type="RefSeq" id="WP_044037492.1">
    <property type="nucleotide sequence ID" value="NZ_HG917868.1"/>
</dbReference>
<name>W6S2C1_9CLOT</name>
<dbReference type="NCBIfam" id="TIGR02687">
    <property type="entry name" value="BREX-1 system phosphatase PglZ type A"/>
    <property type="match status" value="1"/>
</dbReference>
<dbReference type="InterPro" id="IPR014060">
    <property type="entry name" value="PglZ"/>
</dbReference>
<protein>
    <submittedName>
        <fullName evidence="1">Alkaline phosphatase domain-containing protein</fullName>
    </submittedName>
</protein>
<dbReference type="AlphaFoldDB" id="W6S2C1"/>
<dbReference type="OrthoDB" id="9769734at2"/>
<dbReference type="PATRIC" id="fig|1216932.3.peg.1267"/>
<gene>
    <name evidence="1" type="ORF">CM240_1273</name>
</gene>
<reference evidence="1 2" key="1">
    <citation type="submission" date="2013-11" db="EMBL/GenBank/DDBJ databases">
        <title>Complete genome sequence of Clostridum sp. M2/40.</title>
        <authorList>
            <person name="Wibberg D."/>
            <person name="Puehler A."/>
            <person name="Schlueter A."/>
        </authorList>
    </citation>
    <scope>NUCLEOTIDE SEQUENCE [LARGE SCALE GENOMIC DNA]</scope>
    <source>
        <strain evidence="2">M2/40</strain>
    </source>
</reference>
<evidence type="ECO:0000313" key="2">
    <source>
        <dbReference type="Proteomes" id="UP000019426"/>
    </source>
</evidence>
<evidence type="ECO:0000313" key="1">
    <source>
        <dbReference type="EMBL" id="CDM68437.1"/>
    </source>
</evidence>
<dbReference type="EMBL" id="HG917868">
    <property type="protein sequence ID" value="CDM68437.1"/>
    <property type="molecule type" value="Genomic_DNA"/>
</dbReference>
<dbReference type="eggNOG" id="COG1524">
    <property type="taxonomic scope" value="Bacteria"/>
</dbReference>
<dbReference type="KEGG" id="clt:CM240_1273"/>
<proteinExistence type="predicted"/>
<dbReference type="HOGENOM" id="CLU_017500_0_0_9"/>
<accession>W6S2C1</accession>
<sequence length="851" mass="100067">MAITDKVIESLKKEFDEPLRSGEKRKIIFWNDFEKEFIDIIDDIKMPDVEVIKLNENNNFITKYLIEIELDDKNLLVYNTEQIDDERDNWLLDTMIYSREFFADNISLMMKELNIDSSLRKRFVKYKSYFGAISRRNRFLKFEEHIKNEDQLIIGILSSITNAKSIDFEEVVKNIFMESINENDNKFIEEFKKYNVIDEFWNYADLKYGYNQNDKSIKKLFIFILTTALSIDIDNDRLRKIKEYIGNNKPNCKLFINHWMLNRADYEQYDRLTEFYEYETNIADIIDELELEEYKDIELLKCFDRAIIKTIVESLKDRLEDYDLYIDIIKGRRVTHFYEDYKNMYEALINAIGMFKIYKIYGEGLPKGSADKLYNLYVKELYKMDTFYRKFYYYFDKQNTNIMNQVKDLIENLYCNWYLNDICTNFTSSIDDNMKREWLIPNIINQKDFYSTYIKNMVSNGERVFVIISDAFRYEVGVDLGERLNEKVINSTSITSMLSVVPSITKLGMASLLPNKSIVINDNGRVFVDDMDSSGIENRDKILKNEFNNSIAIDYHKIPNNKVDFIEQLKGYKLIYIYHDTIDATADKGATEINTFEATEKAVNEIEDLINRKIVGWIGGANVFVTADHGFIYQRSDLKESDKVNKEAITTIDKNRRCLISKESIENEELLKIKMSWLGNNETIYSYMPKSNIRFKVQGEGSKFVHGGATLQEIIVPVVAFKNIRSNSKKSVKARKVDVKLTNESRKITMNTFKLEFFQTEKIGEKILPTSLELFMVDKDDAIISDIKSIIADSTSERPEERMLKIKLHLKSMTYNKNDEYKLVIKDNETGVIIEEIPFIISLGIASEFDF</sequence>
<dbReference type="STRING" id="1216932.CM240_1273"/>
<dbReference type="Proteomes" id="UP000019426">
    <property type="component" value="Chromosome M2/40_rep1"/>
</dbReference>